<comment type="subcellular location">
    <subcellularLocation>
        <location evidence="2 9">Mitochondrion inner membrane</location>
        <topology evidence="2 9">Single-pass membrane protein</topology>
    </subcellularLocation>
</comment>
<keyword evidence="7 9" id="KW-0496">Mitochondrion</keyword>
<comment type="similarity">
    <text evidence="3 9">Belongs to the MICOS complex subunit Mic10 family.</text>
</comment>
<keyword evidence="4 9" id="KW-0812">Transmembrane</keyword>
<name>A0A0C3L8F0_9AGAM</name>
<keyword evidence="5 9" id="KW-0999">Mitochondrion inner membrane</keyword>
<evidence type="ECO:0000256" key="5">
    <source>
        <dbReference type="ARBA" id="ARBA00022792"/>
    </source>
</evidence>
<comment type="subunit">
    <text evidence="9">Component of the mitochondrial contact site and cristae organizing system (MICOS) complex.</text>
</comment>
<dbReference type="Pfam" id="PF04418">
    <property type="entry name" value="DUF543"/>
    <property type="match status" value="1"/>
</dbReference>
<sequence>MSSSTARVGSENVVGKQFDRCFADTIVKVGVGFSVGVVASVLLFKRRQWPIMLSTGFGAGFAINDCDRQFNPARVPGTRIVHPDKIPQPQ</sequence>
<dbReference type="PANTHER" id="PTHR21304:SF0">
    <property type="entry name" value="MICOS COMPLEX SUBUNIT MIC10"/>
    <property type="match status" value="1"/>
</dbReference>
<comment type="function">
    <text evidence="1 9">Component of the MICOS complex, a large protein complex of the mitochondrial inner membrane that plays crucial roles in the maintenance of crista junctions, inner membrane architecture, and formation of contact sites to the outer membrane.</text>
</comment>
<evidence type="ECO:0000256" key="6">
    <source>
        <dbReference type="ARBA" id="ARBA00022989"/>
    </source>
</evidence>
<feature type="transmembrane region" description="Helical" evidence="9">
    <location>
        <begin position="25"/>
        <end position="44"/>
    </location>
</feature>
<keyword evidence="8 9" id="KW-0472">Membrane</keyword>
<evidence type="ECO:0000313" key="11">
    <source>
        <dbReference type="Proteomes" id="UP000054248"/>
    </source>
</evidence>
<accession>A0A0C3L8F0</accession>
<keyword evidence="11" id="KW-1185">Reference proteome</keyword>
<evidence type="ECO:0000256" key="9">
    <source>
        <dbReference type="RuleBase" id="RU363011"/>
    </source>
</evidence>
<reference evidence="10 11" key="1">
    <citation type="submission" date="2014-04" db="EMBL/GenBank/DDBJ databases">
        <authorList>
            <consortium name="DOE Joint Genome Institute"/>
            <person name="Kuo A."/>
            <person name="Girlanda M."/>
            <person name="Perotto S."/>
            <person name="Kohler A."/>
            <person name="Nagy L.G."/>
            <person name="Floudas D."/>
            <person name="Copeland A."/>
            <person name="Barry K.W."/>
            <person name="Cichocki N."/>
            <person name="Veneault-Fourrey C."/>
            <person name="LaButti K."/>
            <person name="Lindquist E.A."/>
            <person name="Lipzen A."/>
            <person name="Lundell T."/>
            <person name="Morin E."/>
            <person name="Murat C."/>
            <person name="Sun H."/>
            <person name="Tunlid A."/>
            <person name="Henrissat B."/>
            <person name="Grigoriev I.V."/>
            <person name="Hibbett D.S."/>
            <person name="Martin F."/>
            <person name="Nordberg H.P."/>
            <person name="Cantor M.N."/>
            <person name="Hua S.X."/>
        </authorList>
    </citation>
    <scope>NUCLEOTIDE SEQUENCE [LARGE SCALE GENOMIC DNA]</scope>
    <source>
        <strain evidence="10 11">MUT 4182</strain>
    </source>
</reference>
<evidence type="ECO:0000256" key="4">
    <source>
        <dbReference type="ARBA" id="ARBA00022692"/>
    </source>
</evidence>
<protein>
    <recommendedName>
        <fullName evidence="9">MICOS complex subunit MIC10</fullName>
    </recommendedName>
</protein>
<evidence type="ECO:0000256" key="2">
    <source>
        <dbReference type="ARBA" id="ARBA00004434"/>
    </source>
</evidence>
<evidence type="ECO:0000256" key="3">
    <source>
        <dbReference type="ARBA" id="ARBA00006792"/>
    </source>
</evidence>
<evidence type="ECO:0000256" key="1">
    <source>
        <dbReference type="ARBA" id="ARBA00002689"/>
    </source>
</evidence>
<evidence type="ECO:0000313" key="10">
    <source>
        <dbReference type="EMBL" id="KIO30108.1"/>
    </source>
</evidence>
<dbReference type="GO" id="GO:0061617">
    <property type="term" value="C:MICOS complex"/>
    <property type="evidence" value="ECO:0007669"/>
    <property type="project" value="UniProtKB-UniRule"/>
</dbReference>
<evidence type="ECO:0000256" key="8">
    <source>
        <dbReference type="ARBA" id="ARBA00023136"/>
    </source>
</evidence>
<dbReference type="EMBL" id="KN822975">
    <property type="protein sequence ID" value="KIO30108.1"/>
    <property type="molecule type" value="Genomic_DNA"/>
</dbReference>
<keyword evidence="6 9" id="KW-1133">Transmembrane helix</keyword>
<proteinExistence type="inferred from homology"/>
<dbReference type="PANTHER" id="PTHR21304">
    <property type="entry name" value="MICOS COMPLEX SUBUNIT MIC10"/>
    <property type="match status" value="1"/>
</dbReference>
<organism evidence="10 11">
    <name type="scientific">Tulasnella calospora MUT 4182</name>
    <dbReference type="NCBI Taxonomy" id="1051891"/>
    <lineage>
        <taxon>Eukaryota</taxon>
        <taxon>Fungi</taxon>
        <taxon>Dikarya</taxon>
        <taxon>Basidiomycota</taxon>
        <taxon>Agaricomycotina</taxon>
        <taxon>Agaricomycetes</taxon>
        <taxon>Cantharellales</taxon>
        <taxon>Tulasnellaceae</taxon>
        <taxon>Tulasnella</taxon>
    </lineage>
</organism>
<evidence type="ECO:0000256" key="7">
    <source>
        <dbReference type="ARBA" id="ARBA00023128"/>
    </source>
</evidence>
<dbReference type="HOGENOM" id="CLU_068905_4_0_1"/>
<reference evidence="11" key="2">
    <citation type="submission" date="2015-01" db="EMBL/GenBank/DDBJ databases">
        <title>Evolutionary Origins and Diversification of the Mycorrhizal Mutualists.</title>
        <authorList>
            <consortium name="DOE Joint Genome Institute"/>
            <consortium name="Mycorrhizal Genomics Consortium"/>
            <person name="Kohler A."/>
            <person name="Kuo A."/>
            <person name="Nagy L.G."/>
            <person name="Floudas D."/>
            <person name="Copeland A."/>
            <person name="Barry K.W."/>
            <person name="Cichocki N."/>
            <person name="Veneault-Fourrey C."/>
            <person name="LaButti K."/>
            <person name="Lindquist E.A."/>
            <person name="Lipzen A."/>
            <person name="Lundell T."/>
            <person name="Morin E."/>
            <person name="Murat C."/>
            <person name="Riley R."/>
            <person name="Ohm R."/>
            <person name="Sun H."/>
            <person name="Tunlid A."/>
            <person name="Henrissat B."/>
            <person name="Grigoriev I.V."/>
            <person name="Hibbett D.S."/>
            <person name="Martin F."/>
        </authorList>
    </citation>
    <scope>NUCLEOTIDE SEQUENCE [LARGE SCALE GENOMIC DNA]</scope>
    <source>
        <strain evidence="11">MUT 4182</strain>
    </source>
</reference>
<dbReference type="OrthoDB" id="1916310at2759"/>
<dbReference type="InterPro" id="IPR007512">
    <property type="entry name" value="Mic10"/>
</dbReference>
<dbReference type="AlphaFoldDB" id="A0A0C3L8F0"/>
<dbReference type="Proteomes" id="UP000054248">
    <property type="component" value="Unassembled WGS sequence"/>
</dbReference>
<dbReference type="STRING" id="1051891.A0A0C3L8F0"/>
<gene>
    <name evidence="10" type="ORF">M407DRAFT_242315</name>
</gene>